<dbReference type="InterPro" id="IPR029058">
    <property type="entry name" value="AB_hydrolase_fold"/>
</dbReference>
<dbReference type="InterPro" id="IPR050471">
    <property type="entry name" value="AB_hydrolase"/>
</dbReference>
<dbReference type="InterPro" id="IPR000073">
    <property type="entry name" value="AB_hydrolase_1"/>
</dbReference>
<reference evidence="3 4" key="1">
    <citation type="submission" date="2016-10" db="EMBL/GenBank/DDBJ databases">
        <authorList>
            <person name="de Groot N.N."/>
        </authorList>
    </citation>
    <scope>NUCLEOTIDE SEQUENCE [LARGE SCALE GENOMIC DNA]</scope>
    <source>
        <strain evidence="3 4">CGMCC 1.10825</strain>
    </source>
</reference>
<dbReference type="Pfam" id="PF08386">
    <property type="entry name" value="Abhydrolase_4"/>
    <property type="match status" value="1"/>
</dbReference>
<dbReference type="EMBL" id="FNXE01000014">
    <property type="protein sequence ID" value="SEH75923.1"/>
    <property type="molecule type" value="Genomic_DNA"/>
</dbReference>
<organism evidence="3 4">
    <name type="scientific">Paenimyroides marinum</name>
    <dbReference type="NCBI Taxonomy" id="1159016"/>
    <lineage>
        <taxon>Bacteria</taxon>
        <taxon>Pseudomonadati</taxon>
        <taxon>Bacteroidota</taxon>
        <taxon>Flavobacteriia</taxon>
        <taxon>Flavobacteriales</taxon>
        <taxon>Flavobacteriaceae</taxon>
        <taxon>Paenimyroides</taxon>
    </lineage>
</organism>
<evidence type="ECO:0000259" key="1">
    <source>
        <dbReference type="Pfam" id="PF08386"/>
    </source>
</evidence>
<feature type="domain" description="Peptidase S33 tripeptidyl aminopeptidase-like C-terminal" evidence="1">
    <location>
        <begin position="223"/>
        <end position="280"/>
    </location>
</feature>
<dbReference type="Gene3D" id="3.40.50.1820">
    <property type="entry name" value="alpha/beta hydrolase"/>
    <property type="match status" value="1"/>
</dbReference>
<keyword evidence="4" id="KW-1185">Reference proteome</keyword>
<dbReference type="Pfam" id="PF12697">
    <property type="entry name" value="Abhydrolase_6"/>
    <property type="match status" value="1"/>
</dbReference>
<evidence type="ECO:0000313" key="3">
    <source>
        <dbReference type="EMBL" id="SEH75923.1"/>
    </source>
</evidence>
<sequence>MAQKQAKVLEVPAYIKNTSKVLSRLNKNLAAAFALKLFETPIKYKLPKREQKMYEVSHKSNLILPECQKEITVYENKFGSKKVLLVHGWNGRGTQLVSIAKAFKGLNYSIISFDAPGHGKSPKTTTNMKHFIEAIFELDKKYNGFDVIVGHSLGGMSIINALGRGLSTPKAVIIGSGNKTKDITDDFLTTIGMSKKMTPFLVNLFERKYNEKMANYDVELHAGKVQIPVLVIHDKNDKDVPFTSAEAINNQLINGELMITSGLGHRKILGDEQVIQKIIQFVTS</sequence>
<feature type="domain" description="AB hydrolase-1" evidence="2">
    <location>
        <begin position="83"/>
        <end position="175"/>
    </location>
</feature>
<proteinExistence type="predicted"/>
<evidence type="ECO:0000313" key="4">
    <source>
        <dbReference type="Proteomes" id="UP000199634"/>
    </source>
</evidence>
<dbReference type="OrthoDB" id="9785847at2"/>
<dbReference type="PANTHER" id="PTHR43433:SF5">
    <property type="entry name" value="AB HYDROLASE-1 DOMAIN-CONTAINING PROTEIN"/>
    <property type="match status" value="1"/>
</dbReference>
<dbReference type="PANTHER" id="PTHR43433">
    <property type="entry name" value="HYDROLASE, ALPHA/BETA FOLD FAMILY PROTEIN"/>
    <property type="match status" value="1"/>
</dbReference>
<dbReference type="Proteomes" id="UP000199634">
    <property type="component" value="Unassembled WGS sequence"/>
</dbReference>
<dbReference type="SUPFAM" id="SSF53474">
    <property type="entry name" value="alpha/beta-Hydrolases"/>
    <property type="match status" value="1"/>
</dbReference>
<dbReference type="AlphaFoldDB" id="A0A1H6KSN4"/>
<dbReference type="RefSeq" id="WP_091097552.1">
    <property type="nucleotide sequence ID" value="NZ_FNXE01000014.1"/>
</dbReference>
<gene>
    <name evidence="3" type="ORF">SAMN02927937_01253</name>
</gene>
<dbReference type="STRING" id="1159016.SAMN02927937_01253"/>
<dbReference type="InterPro" id="IPR013595">
    <property type="entry name" value="Pept_S33_TAP-like_C"/>
</dbReference>
<name>A0A1H6KSN4_9FLAO</name>
<evidence type="ECO:0000259" key="2">
    <source>
        <dbReference type="Pfam" id="PF12697"/>
    </source>
</evidence>
<accession>A0A1H6KSN4</accession>
<protein>
    <submittedName>
        <fullName evidence="3">Pimeloyl-ACP methyl ester carboxylesterase</fullName>
    </submittedName>
</protein>